<organism evidence="1">
    <name type="scientific">Ulva partita</name>
    <dbReference type="NCBI Taxonomy" id="1605170"/>
    <lineage>
        <taxon>Eukaryota</taxon>
        <taxon>Viridiplantae</taxon>
        <taxon>Chlorophyta</taxon>
        <taxon>core chlorophytes</taxon>
        <taxon>Ulvophyceae</taxon>
        <taxon>OUU clade</taxon>
        <taxon>Ulvales</taxon>
        <taxon>Ulvaceae</taxon>
        <taxon>Ulva</taxon>
    </lineage>
</organism>
<proteinExistence type="evidence at transcript level"/>
<accession>A0A1C9ZQM3</accession>
<sequence length="66" mass="7211">MRVAPFAFNFLPIGFPYLHVHVSSVIRLAASRPLLLLLIVVPPRCPSPFKKVSNSSAGIQATLNHC</sequence>
<reference evidence="1" key="1">
    <citation type="submission" date="2015-10" db="EMBL/GenBank/DDBJ databases">
        <title>Evolution of the mating-type locus in an isomorphic haploid-diploid life cycle and isogamy.</title>
        <authorList>
            <person name="Yamazaki T."/>
            <person name="Suzuki R."/>
            <person name="Ichihara K."/>
            <person name="Toyoda A."/>
            <person name="Kuwano K."/>
            <person name="Kawano S."/>
        </authorList>
    </citation>
    <scope>NUCLEOTIDE SEQUENCE</scope>
    <source>
        <strain evidence="1">MGEC-1</strain>
    </source>
</reference>
<dbReference type="AlphaFoldDB" id="A0A1C9ZQM3"/>
<dbReference type="EMBL" id="LC088673">
    <property type="protein sequence ID" value="BAV58361.1"/>
    <property type="molecule type" value="mRNA"/>
</dbReference>
<protein>
    <submittedName>
        <fullName evidence="1">Uncharacterized protein</fullName>
    </submittedName>
</protein>
<gene>
    <name evidence="1" type="primary">8127f</name>
</gene>
<evidence type="ECO:0000313" key="1">
    <source>
        <dbReference type="EMBL" id="BAV58361.1"/>
    </source>
</evidence>
<name>A0A1C9ZQM3_9CHLO</name>